<dbReference type="InterPro" id="IPR047557">
    <property type="entry name" value="Rcat_RBR_HOIL1"/>
</dbReference>
<dbReference type="InterPro" id="IPR051628">
    <property type="entry name" value="LUBAC_E3_Ligases"/>
</dbReference>
<dbReference type="InterPro" id="IPR047558">
    <property type="entry name" value="BRcat_RBR_HOIL1"/>
</dbReference>
<dbReference type="SMART" id="SM00547">
    <property type="entry name" value="ZnF_RBZ"/>
    <property type="match status" value="1"/>
</dbReference>
<reference evidence="19" key="1">
    <citation type="submission" date="2025-08" db="UniProtKB">
        <authorList>
            <consortium name="RefSeq"/>
        </authorList>
    </citation>
    <scope>IDENTIFICATION</scope>
    <source>
        <tissue evidence="19">Sperm</tissue>
    </source>
</reference>
<dbReference type="InterPro" id="IPR001876">
    <property type="entry name" value="Znf_RanBP2"/>
</dbReference>
<dbReference type="PANTHER" id="PTHR22770:SF13">
    <property type="entry name" value="RING-TYPE DOMAIN-CONTAINING PROTEIN"/>
    <property type="match status" value="1"/>
</dbReference>
<dbReference type="InterPro" id="IPR047559">
    <property type="entry name" value="HOIL1_RBR_mRING-HC-C3HC3D"/>
</dbReference>
<evidence type="ECO:0000256" key="10">
    <source>
        <dbReference type="ARBA" id="ARBA00022771"/>
    </source>
</evidence>
<evidence type="ECO:0000259" key="14">
    <source>
        <dbReference type="PROSITE" id="PS50053"/>
    </source>
</evidence>
<dbReference type="PROSITE" id="PS50053">
    <property type="entry name" value="UBIQUITIN_2"/>
    <property type="match status" value="1"/>
</dbReference>
<evidence type="ECO:0000259" key="17">
    <source>
        <dbReference type="PROSITE" id="PS51873"/>
    </source>
</evidence>
<dbReference type="PROSITE" id="PS00518">
    <property type="entry name" value="ZF_RING_1"/>
    <property type="match status" value="1"/>
</dbReference>
<dbReference type="CDD" id="cd01799">
    <property type="entry name" value="Ubl_HOIL1"/>
    <property type="match status" value="1"/>
</dbReference>
<dbReference type="SUPFAM" id="SSF90209">
    <property type="entry name" value="Ran binding protein zinc finger-like"/>
    <property type="match status" value="1"/>
</dbReference>
<dbReference type="SUPFAM" id="SSF54236">
    <property type="entry name" value="Ubiquitin-like"/>
    <property type="match status" value="1"/>
</dbReference>
<evidence type="ECO:0000256" key="5">
    <source>
        <dbReference type="ARBA" id="ARBA00017887"/>
    </source>
</evidence>
<accession>A0AAJ7T938</accession>
<evidence type="ECO:0000259" key="16">
    <source>
        <dbReference type="PROSITE" id="PS50199"/>
    </source>
</evidence>
<dbReference type="GO" id="GO:0009893">
    <property type="term" value="P:positive regulation of metabolic process"/>
    <property type="evidence" value="ECO:0007669"/>
    <property type="project" value="UniProtKB-ARBA"/>
</dbReference>
<dbReference type="GO" id="GO:0061630">
    <property type="term" value="F:ubiquitin protein ligase activity"/>
    <property type="evidence" value="ECO:0007669"/>
    <property type="project" value="UniProtKB-EC"/>
</dbReference>
<proteinExistence type="inferred from homology"/>
<evidence type="ECO:0000256" key="9">
    <source>
        <dbReference type="ARBA" id="ARBA00022737"/>
    </source>
</evidence>
<dbReference type="RefSeq" id="XP_032813611.1">
    <property type="nucleotide sequence ID" value="XM_032957720.1"/>
</dbReference>
<dbReference type="AlphaFoldDB" id="A0AAJ7T938"/>
<evidence type="ECO:0000256" key="1">
    <source>
        <dbReference type="ARBA" id="ARBA00001798"/>
    </source>
</evidence>
<dbReference type="PROSITE" id="PS50089">
    <property type="entry name" value="ZF_RING_2"/>
    <property type="match status" value="1"/>
</dbReference>
<feature type="domain" description="RanBP2-type" evidence="16">
    <location>
        <begin position="232"/>
        <end position="266"/>
    </location>
</feature>
<feature type="domain" description="RING-type" evidence="15">
    <location>
        <begin position="326"/>
        <end position="368"/>
    </location>
</feature>
<evidence type="ECO:0000256" key="7">
    <source>
        <dbReference type="ARBA" id="ARBA00022679"/>
    </source>
</evidence>
<dbReference type="InterPro" id="IPR044066">
    <property type="entry name" value="TRIAD_supradom"/>
</dbReference>
<sequence>MEATQDLSETLVQSELLSVQLGRAIHAGDVAAAQQLAARLAECRSPLLVQLKTPGQSSSSFRIKVQVEDTTSSVGPIYVKVSSHMTVDTLKQQIFRHYDIHPKVQRWVINQRLAEDSKSLHSYGLQREGDEAFLYLVSAQQANLKVEEYKRAQIDLLQITATPHQSSGHPPAISHPAAPVFYGGLGEGAPIVKMEPVNPVSAPNWPAAELIHADAPLFPPAAAAAAATTPRRPASPPPVGWPCPVCTFVNLPLRPGCDQCGTARPADYQVPAGYQPTDRERRITDQEMDNRRKLEETRVKKRRENFQRLMQEDEQELVPNKEAFTCPICFVDYEPGEGVTLRECLHNFCKDCLHGTIVNCEDAEVTCPNQDGEISCEFKLHQREIKALVSEVEYCRFLGKGLAIAENRSADSYHCVTADCLGWCFYEDMVNDFLCPICKKSNCLTCKAIHEGMDCQEYQDDLKLRSDNDQAAMQTNLMLQTMVQTGDAMHCPTCKVIVQKKDGCDWICCSICKTEICWVTKGARWGPNGTGDTSGGCQCRINDRMCHPDCMNCH</sequence>
<comment type="catalytic activity">
    <reaction evidence="1">
        <text>[E2 ubiquitin-conjugating enzyme]-S-ubiquitinyl-L-cysteine + [acceptor protein]-L-lysine = [E2 ubiquitin-conjugating enzyme]-L-cysteine + [acceptor protein]-N(6)-ubiquitinyl-L-lysine.</text>
        <dbReference type="EC" id="2.3.2.31"/>
    </reaction>
</comment>
<dbReference type="FunFam" id="3.30.40.10:FF:000137">
    <property type="entry name" value="RanBP-type and C3HC4-type zinc finger-containing protein 1"/>
    <property type="match status" value="1"/>
</dbReference>
<dbReference type="InterPro" id="IPR029071">
    <property type="entry name" value="Ubiquitin-like_domsf"/>
</dbReference>
<protein>
    <recommendedName>
        <fullName evidence="5">RanBP-type and C3HC4-type zinc finger-containing protein 1</fullName>
        <ecNumber evidence="4">2.3.2.31</ecNumber>
    </recommendedName>
</protein>
<dbReference type="PROSITE" id="PS51873">
    <property type="entry name" value="TRIAD"/>
    <property type="match status" value="1"/>
</dbReference>
<keyword evidence="9" id="KW-0677">Repeat</keyword>
<gene>
    <name evidence="19" type="primary">RBCK1</name>
</gene>
<dbReference type="GO" id="GO:0043161">
    <property type="term" value="P:proteasome-mediated ubiquitin-dependent protein catabolic process"/>
    <property type="evidence" value="ECO:0007669"/>
    <property type="project" value="TreeGrafter"/>
</dbReference>
<evidence type="ECO:0000313" key="19">
    <source>
        <dbReference type="RefSeq" id="XP_032813611.1"/>
    </source>
</evidence>
<dbReference type="Pfam" id="PF25393">
    <property type="entry name" value="LTM"/>
    <property type="match status" value="1"/>
</dbReference>
<keyword evidence="12" id="KW-0862">Zinc</keyword>
<dbReference type="GO" id="GO:0043130">
    <property type="term" value="F:ubiquitin binding"/>
    <property type="evidence" value="ECO:0007669"/>
    <property type="project" value="TreeGrafter"/>
</dbReference>
<evidence type="ECO:0000256" key="8">
    <source>
        <dbReference type="ARBA" id="ARBA00022723"/>
    </source>
</evidence>
<feature type="domain" description="Ubiquitin-like" evidence="14">
    <location>
        <begin position="63"/>
        <end position="126"/>
    </location>
</feature>
<evidence type="ECO:0000256" key="4">
    <source>
        <dbReference type="ARBA" id="ARBA00012251"/>
    </source>
</evidence>
<dbReference type="InterPro" id="IPR000626">
    <property type="entry name" value="Ubiquitin-like_dom"/>
</dbReference>
<dbReference type="GO" id="GO:0097039">
    <property type="term" value="P:protein linear polyubiquitination"/>
    <property type="evidence" value="ECO:0007669"/>
    <property type="project" value="TreeGrafter"/>
</dbReference>
<dbReference type="InterPro" id="IPR036443">
    <property type="entry name" value="Znf_RanBP2_sf"/>
</dbReference>
<dbReference type="Gene3D" id="3.30.40.10">
    <property type="entry name" value="Zinc/RING finger domain, C3HC4 (zinc finger)"/>
    <property type="match status" value="1"/>
</dbReference>
<keyword evidence="11" id="KW-0833">Ubl conjugation pathway</keyword>
<dbReference type="InterPro" id="IPR017907">
    <property type="entry name" value="Znf_RING_CS"/>
</dbReference>
<evidence type="ECO:0000256" key="11">
    <source>
        <dbReference type="ARBA" id="ARBA00022786"/>
    </source>
</evidence>
<dbReference type="EC" id="2.3.2.31" evidence="4"/>
<dbReference type="CDD" id="cd20345">
    <property type="entry name" value="BRcat_RBR_HOIL1"/>
    <property type="match status" value="1"/>
</dbReference>
<dbReference type="InterPro" id="IPR013083">
    <property type="entry name" value="Znf_RING/FYVE/PHD"/>
</dbReference>
<dbReference type="CDD" id="cd16633">
    <property type="entry name" value="mRING-HC-C3HC3D_RBR_HOIL1"/>
    <property type="match status" value="1"/>
</dbReference>
<keyword evidence="18" id="KW-1185">Reference proteome</keyword>
<dbReference type="CDD" id="cd20358">
    <property type="entry name" value="Rcat_RBR_HOIL1"/>
    <property type="match status" value="1"/>
</dbReference>
<dbReference type="PANTHER" id="PTHR22770">
    <property type="entry name" value="UBIQUITIN CONJUGATING ENZYME 7 INTERACTING PROTEIN-RELATED"/>
    <property type="match status" value="1"/>
</dbReference>
<keyword evidence="6" id="KW-0597">Phosphoprotein</keyword>
<dbReference type="PROSITE" id="PS50199">
    <property type="entry name" value="ZF_RANBP2_2"/>
    <property type="match status" value="1"/>
</dbReference>
<dbReference type="CTD" id="10616"/>
<evidence type="ECO:0000256" key="13">
    <source>
        <dbReference type="PROSITE-ProRule" id="PRU00322"/>
    </source>
</evidence>
<evidence type="ECO:0000256" key="2">
    <source>
        <dbReference type="ARBA" id="ARBA00004906"/>
    </source>
</evidence>
<dbReference type="FunFam" id="3.10.20.90:FF:000130">
    <property type="entry name" value="SHANK-associated RH domain interactor"/>
    <property type="match status" value="1"/>
</dbReference>
<dbReference type="FunFam" id="1.20.120.1750:FF:000026">
    <property type="entry name" value="RANBP2-type and C3HC4-type zinc finger containing 1"/>
    <property type="match status" value="1"/>
</dbReference>
<evidence type="ECO:0000313" key="18">
    <source>
        <dbReference type="Proteomes" id="UP001318040"/>
    </source>
</evidence>
<dbReference type="InterPro" id="IPR001841">
    <property type="entry name" value="Znf_RING"/>
</dbReference>
<name>A0AAJ7T938_PETMA</name>
<feature type="domain" description="RING-type" evidence="17">
    <location>
        <begin position="322"/>
        <end position="541"/>
    </location>
</feature>
<dbReference type="KEGG" id="pmrn:116944207"/>
<organism evidence="18 19">
    <name type="scientific">Petromyzon marinus</name>
    <name type="common">Sea lamprey</name>
    <dbReference type="NCBI Taxonomy" id="7757"/>
    <lineage>
        <taxon>Eukaryota</taxon>
        <taxon>Metazoa</taxon>
        <taxon>Chordata</taxon>
        <taxon>Craniata</taxon>
        <taxon>Vertebrata</taxon>
        <taxon>Cyclostomata</taxon>
        <taxon>Hyperoartia</taxon>
        <taxon>Petromyzontiformes</taxon>
        <taxon>Petromyzontidae</taxon>
        <taxon>Petromyzon</taxon>
    </lineage>
</organism>
<comment type="similarity">
    <text evidence="3">Belongs to the RBR family.</text>
</comment>
<keyword evidence="7" id="KW-0808">Transferase</keyword>
<keyword evidence="10 13" id="KW-0863">Zinc-finger</keyword>
<evidence type="ECO:0000256" key="6">
    <source>
        <dbReference type="ARBA" id="ARBA00022553"/>
    </source>
</evidence>
<dbReference type="SUPFAM" id="SSF57850">
    <property type="entry name" value="RING/U-box"/>
    <property type="match status" value="3"/>
</dbReference>
<evidence type="ECO:0000256" key="3">
    <source>
        <dbReference type="ARBA" id="ARBA00008278"/>
    </source>
</evidence>
<dbReference type="GO" id="GO:0071797">
    <property type="term" value="C:LUBAC complex"/>
    <property type="evidence" value="ECO:0007669"/>
    <property type="project" value="TreeGrafter"/>
</dbReference>
<dbReference type="PROSITE" id="PS01358">
    <property type="entry name" value="ZF_RANBP2_1"/>
    <property type="match status" value="1"/>
</dbReference>
<evidence type="ECO:0000256" key="12">
    <source>
        <dbReference type="ARBA" id="ARBA00022833"/>
    </source>
</evidence>
<dbReference type="GO" id="GO:0008270">
    <property type="term" value="F:zinc ion binding"/>
    <property type="evidence" value="ECO:0007669"/>
    <property type="project" value="UniProtKB-KW"/>
</dbReference>
<dbReference type="Gene3D" id="3.10.20.90">
    <property type="entry name" value="Phosphatidylinositol 3-kinase Catalytic Subunit, Chain A, domain 1"/>
    <property type="match status" value="1"/>
</dbReference>
<keyword evidence="8" id="KW-0479">Metal-binding</keyword>
<comment type="pathway">
    <text evidence="2">Protein modification; protein ubiquitination.</text>
</comment>
<evidence type="ECO:0000259" key="15">
    <source>
        <dbReference type="PROSITE" id="PS50089"/>
    </source>
</evidence>
<dbReference type="GO" id="GO:0043123">
    <property type="term" value="P:positive regulation of canonical NF-kappaB signal transduction"/>
    <property type="evidence" value="ECO:0007669"/>
    <property type="project" value="TreeGrafter"/>
</dbReference>
<dbReference type="Gene3D" id="2.30.30.380">
    <property type="entry name" value="Zn-finger domain of Sec23/24"/>
    <property type="match status" value="1"/>
</dbReference>
<dbReference type="InterPro" id="IPR057468">
    <property type="entry name" value="HOIL-1/Sharpin_LTM"/>
</dbReference>
<dbReference type="Proteomes" id="UP001318040">
    <property type="component" value="Chromosome 20"/>
</dbReference>